<evidence type="ECO:0000256" key="4">
    <source>
        <dbReference type="ARBA" id="ARBA00022519"/>
    </source>
</evidence>
<keyword evidence="4" id="KW-0997">Cell inner membrane</keyword>
<evidence type="ECO:0000256" key="6">
    <source>
        <dbReference type="ARBA" id="ARBA00022989"/>
    </source>
</evidence>
<dbReference type="Gene3D" id="1.10.3720.10">
    <property type="entry name" value="MetI-like"/>
    <property type="match status" value="1"/>
</dbReference>
<organism evidence="11 12">
    <name type="scientific">Listeria newyorkensis</name>
    <dbReference type="NCBI Taxonomy" id="1497681"/>
    <lineage>
        <taxon>Bacteria</taxon>
        <taxon>Bacillati</taxon>
        <taxon>Bacillota</taxon>
        <taxon>Bacilli</taxon>
        <taxon>Bacillales</taxon>
        <taxon>Listeriaceae</taxon>
        <taxon>Listeria</taxon>
    </lineage>
</organism>
<feature type="transmembrane region" description="Helical" evidence="9">
    <location>
        <begin position="71"/>
        <end position="93"/>
    </location>
</feature>
<comment type="similarity">
    <text evidence="9">Belongs to the binding-protein-dependent transport system permease family.</text>
</comment>
<feature type="transmembrane region" description="Helical" evidence="9">
    <location>
        <begin position="205"/>
        <end position="226"/>
    </location>
</feature>
<comment type="caution">
    <text evidence="11">The sequence shown here is derived from an EMBL/GenBank/DDBJ whole genome shotgun (WGS) entry which is preliminary data.</text>
</comment>
<keyword evidence="7" id="KW-0346">Stress response</keyword>
<dbReference type="PANTHER" id="PTHR43357">
    <property type="entry name" value="INNER MEMBRANE ABC TRANSPORTER PERMEASE PROTEIN YDCV"/>
    <property type="match status" value="1"/>
</dbReference>
<keyword evidence="3" id="KW-1003">Cell membrane</keyword>
<evidence type="ECO:0000256" key="8">
    <source>
        <dbReference type="ARBA" id="ARBA00023136"/>
    </source>
</evidence>
<dbReference type="Proteomes" id="UP000569903">
    <property type="component" value="Unassembled WGS sequence"/>
</dbReference>
<keyword evidence="6 9" id="KW-1133">Transmembrane helix</keyword>
<dbReference type="InterPro" id="IPR035906">
    <property type="entry name" value="MetI-like_sf"/>
</dbReference>
<evidence type="ECO:0000259" key="10">
    <source>
        <dbReference type="PROSITE" id="PS50928"/>
    </source>
</evidence>
<evidence type="ECO:0000313" key="12">
    <source>
        <dbReference type="Proteomes" id="UP000569903"/>
    </source>
</evidence>
<keyword evidence="8 9" id="KW-0472">Membrane</keyword>
<feature type="transmembrane region" description="Helical" evidence="9">
    <location>
        <begin position="36"/>
        <end position="59"/>
    </location>
</feature>
<dbReference type="GO" id="GO:0005886">
    <property type="term" value="C:plasma membrane"/>
    <property type="evidence" value="ECO:0007669"/>
    <property type="project" value="UniProtKB-SubCell"/>
</dbReference>
<dbReference type="RefSeq" id="WP_185389304.1">
    <property type="nucleotide sequence ID" value="NZ_JAARQN010000008.1"/>
</dbReference>
<dbReference type="PROSITE" id="PS50928">
    <property type="entry name" value="ABC_TM1"/>
    <property type="match status" value="1"/>
</dbReference>
<keyword evidence="2 9" id="KW-0813">Transport</keyword>
<dbReference type="EMBL" id="JAARQN010000008">
    <property type="protein sequence ID" value="MBC1458077.1"/>
    <property type="molecule type" value="Genomic_DNA"/>
</dbReference>
<evidence type="ECO:0000256" key="7">
    <source>
        <dbReference type="ARBA" id="ARBA00023016"/>
    </source>
</evidence>
<comment type="subcellular location">
    <subcellularLocation>
        <location evidence="1">Cell inner membrane</location>
        <topology evidence="1">Multi-pass membrane protein</topology>
    </subcellularLocation>
    <subcellularLocation>
        <location evidence="9">Cell membrane</location>
        <topology evidence="9">Multi-pass membrane protein</topology>
    </subcellularLocation>
</comment>
<name>A0A841YZT3_9LIST</name>
<feature type="transmembrane region" description="Helical" evidence="9">
    <location>
        <begin position="7"/>
        <end position="24"/>
    </location>
</feature>
<evidence type="ECO:0000313" key="11">
    <source>
        <dbReference type="EMBL" id="MBC1458077.1"/>
    </source>
</evidence>
<evidence type="ECO:0000256" key="1">
    <source>
        <dbReference type="ARBA" id="ARBA00004429"/>
    </source>
</evidence>
<dbReference type="InterPro" id="IPR000515">
    <property type="entry name" value="MetI-like"/>
</dbReference>
<protein>
    <submittedName>
        <fullName evidence="11">ABC transporter permease subunit</fullName>
    </submittedName>
</protein>
<dbReference type="PANTHER" id="PTHR43357:SF4">
    <property type="entry name" value="INNER MEMBRANE ABC TRANSPORTER PERMEASE PROTEIN YDCV"/>
    <property type="match status" value="1"/>
</dbReference>
<sequence length="244" mass="27346">MRRFVGVQYGIMLIVFGVVAWRGGEIGIFEDPNFRAAIGTTIVVAVLVVLLNLVVANYVGYYLARVTGRKLAFLDVCLQLPLIVPLLVIAAGLDIWFIRMDLTETVLGVVLIQLLPTLPYSIRIARNAYLALDQDMNQYVYLMGGTRWRLVLDVYLPLMRPMNETILLFAVVISIGQYAITSMIGGGIIQTVALVLFPYFASSQLQVVAAAALFTIFMAFAMLFLFRWMYKGMVKLVGVMDEWR</sequence>
<dbReference type="Pfam" id="PF00528">
    <property type="entry name" value="BPD_transp_1"/>
    <property type="match status" value="1"/>
</dbReference>
<proteinExistence type="inferred from homology"/>
<accession>A0A841YZT3</accession>
<feature type="domain" description="ABC transmembrane type-1" evidence="10">
    <location>
        <begin position="38"/>
        <end position="226"/>
    </location>
</feature>
<dbReference type="GO" id="GO:0055085">
    <property type="term" value="P:transmembrane transport"/>
    <property type="evidence" value="ECO:0007669"/>
    <property type="project" value="InterPro"/>
</dbReference>
<reference evidence="11 12" key="1">
    <citation type="submission" date="2020-03" db="EMBL/GenBank/DDBJ databases">
        <title>Soil Listeria distribution.</title>
        <authorList>
            <person name="Liao J."/>
            <person name="Wiedmann M."/>
        </authorList>
    </citation>
    <scope>NUCLEOTIDE SEQUENCE [LARGE SCALE GENOMIC DNA]</scope>
    <source>
        <strain evidence="11 12">FSL L7-1614</strain>
    </source>
</reference>
<gene>
    <name evidence="11" type="ORF">HB850_09915</name>
</gene>
<keyword evidence="5 9" id="KW-0812">Transmembrane</keyword>
<evidence type="ECO:0000256" key="3">
    <source>
        <dbReference type="ARBA" id="ARBA00022475"/>
    </source>
</evidence>
<evidence type="ECO:0000256" key="2">
    <source>
        <dbReference type="ARBA" id="ARBA00022448"/>
    </source>
</evidence>
<dbReference type="AlphaFoldDB" id="A0A841YZT3"/>
<dbReference type="CDD" id="cd06261">
    <property type="entry name" value="TM_PBP2"/>
    <property type="match status" value="1"/>
</dbReference>
<feature type="transmembrane region" description="Helical" evidence="9">
    <location>
        <begin position="105"/>
        <end position="122"/>
    </location>
</feature>
<evidence type="ECO:0000256" key="9">
    <source>
        <dbReference type="RuleBase" id="RU363032"/>
    </source>
</evidence>
<evidence type="ECO:0000256" key="5">
    <source>
        <dbReference type="ARBA" id="ARBA00022692"/>
    </source>
</evidence>
<feature type="transmembrane region" description="Helical" evidence="9">
    <location>
        <begin position="166"/>
        <end position="199"/>
    </location>
</feature>
<dbReference type="SUPFAM" id="SSF161098">
    <property type="entry name" value="MetI-like"/>
    <property type="match status" value="1"/>
</dbReference>